<sequence>MTRAFVKMGHEVEPKWFSTLQITQDLTKSYRMREEVWDIAKKNLAYEDHIKKENRQMKPAWLVLLKEAIEYEKTRAIRFDTNIDYRAAILISLSRTGRLITPERLAGLEIYTDKDMENEQTLDDIWERANLELDYQMITAKKGTRGPQKMDKKTLWSKKIMEHLYNLLTSTNTGNWSVDHGLIAERAFQDIGWNLNKCQFRHKFTAKNMVDRFLMLNRVNQNHIWHLACEIINDQKGDNNGDLPPQMLRQTWETTLGYKVHEHRIRTQYKVNKENEEHHLTPVVSAFEAIGWNVPQSALTWLYTNDAQDLLEDYTKRLLWLMNSLLGCREFLSRNWYAFESSLHVSCVSESSSSFLVFWFPIGTWVLIFLLGWCLVSDLYLRFVLEVLVFFRGWCLVSDLYLRFVLEVLVFFRGWCLVSDSYLRYPPIIANEVRATPSSIFRKKNPLLWLLFYLIYPLGLLISASLLDCKK</sequence>
<dbReference type="Proteomes" id="UP000000305">
    <property type="component" value="Unassembled WGS sequence"/>
</dbReference>
<name>E9HXC2_DAPPU</name>
<keyword evidence="3" id="KW-1185">Reference proteome</keyword>
<feature type="transmembrane region" description="Helical" evidence="1">
    <location>
        <begin position="447"/>
        <end position="467"/>
    </location>
</feature>
<reference evidence="2 3" key="1">
    <citation type="journal article" date="2011" name="Science">
        <title>The ecoresponsive genome of Daphnia pulex.</title>
        <authorList>
            <person name="Colbourne J.K."/>
            <person name="Pfrender M.E."/>
            <person name="Gilbert D."/>
            <person name="Thomas W.K."/>
            <person name="Tucker A."/>
            <person name="Oakley T.H."/>
            <person name="Tokishita S."/>
            <person name="Aerts A."/>
            <person name="Arnold G.J."/>
            <person name="Basu M.K."/>
            <person name="Bauer D.J."/>
            <person name="Caceres C.E."/>
            <person name="Carmel L."/>
            <person name="Casola C."/>
            <person name="Choi J.H."/>
            <person name="Detter J.C."/>
            <person name="Dong Q."/>
            <person name="Dusheyko S."/>
            <person name="Eads B.D."/>
            <person name="Frohlich T."/>
            <person name="Geiler-Samerotte K.A."/>
            <person name="Gerlach D."/>
            <person name="Hatcher P."/>
            <person name="Jogdeo S."/>
            <person name="Krijgsveld J."/>
            <person name="Kriventseva E.V."/>
            <person name="Kultz D."/>
            <person name="Laforsch C."/>
            <person name="Lindquist E."/>
            <person name="Lopez J."/>
            <person name="Manak J.R."/>
            <person name="Muller J."/>
            <person name="Pangilinan J."/>
            <person name="Patwardhan R.P."/>
            <person name="Pitluck S."/>
            <person name="Pritham E.J."/>
            <person name="Rechtsteiner A."/>
            <person name="Rho M."/>
            <person name="Rogozin I.B."/>
            <person name="Sakarya O."/>
            <person name="Salamov A."/>
            <person name="Schaack S."/>
            <person name="Shapiro H."/>
            <person name="Shiga Y."/>
            <person name="Skalitzky C."/>
            <person name="Smith Z."/>
            <person name="Souvorov A."/>
            <person name="Sung W."/>
            <person name="Tang Z."/>
            <person name="Tsuchiya D."/>
            <person name="Tu H."/>
            <person name="Vos H."/>
            <person name="Wang M."/>
            <person name="Wolf Y.I."/>
            <person name="Yamagata H."/>
            <person name="Yamada T."/>
            <person name="Ye Y."/>
            <person name="Shaw J.R."/>
            <person name="Andrews J."/>
            <person name="Crease T.J."/>
            <person name="Tang H."/>
            <person name="Lucas S.M."/>
            <person name="Robertson H.M."/>
            <person name="Bork P."/>
            <person name="Koonin E.V."/>
            <person name="Zdobnov E.M."/>
            <person name="Grigoriev I.V."/>
            <person name="Lynch M."/>
            <person name="Boore J.L."/>
        </authorList>
    </citation>
    <scope>NUCLEOTIDE SEQUENCE [LARGE SCALE GENOMIC DNA]</scope>
</reference>
<feature type="transmembrane region" description="Helical" evidence="1">
    <location>
        <begin position="383"/>
        <end position="402"/>
    </location>
</feature>
<keyword evidence="1" id="KW-1133">Transmembrane helix</keyword>
<evidence type="ECO:0000313" key="2">
    <source>
        <dbReference type="EMBL" id="EFX63604.1"/>
    </source>
</evidence>
<protein>
    <submittedName>
        <fullName evidence="2">Uncharacterized protein</fullName>
    </submittedName>
</protein>
<proteinExistence type="predicted"/>
<dbReference type="InParanoid" id="E9HXC2"/>
<evidence type="ECO:0000313" key="3">
    <source>
        <dbReference type="Proteomes" id="UP000000305"/>
    </source>
</evidence>
<feature type="transmembrane region" description="Helical" evidence="1">
    <location>
        <begin position="356"/>
        <end position="376"/>
    </location>
</feature>
<keyword evidence="1" id="KW-0812">Transmembrane</keyword>
<keyword evidence="1" id="KW-0472">Membrane</keyword>
<dbReference type="HOGENOM" id="CLU_580409_0_0_1"/>
<evidence type="ECO:0000256" key="1">
    <source>
        <dbReference type="SAM" id="Phobius"/>
    </source>
</evidence>
<dbReference type="AlphaFoldDB" id="E9HXC2"/>
<accession>E9HXC2</accession>
<dbReference type="KEGG" id="dpx:DAPPUDRAFT_119069"/>
<organism evidence="2 3">
    <name type="scientific">Daphnia pulex</name>
    <name type="common">Water flea</name>
    <dbReference type="NCBI Taxonomy" id="6669"/>
    <lineage>
        <taxon>Eukaryota</taxon>
        <taxon>Metazoa</taxon>
        <taxon>Ecdysozoa</taxon>
        <taxon>Arthropoda</taxon>
        <taxon>Crustacea</taxon>
        <taxon>Branchiopoda</taxon>
        <taxon>Diplostraca</taxon>
        <taxon>Cladocera</taxon>
        <taxon>Anomopoda</taxon>
        <taxon>Daphniidae</taxon>
        <taxon>Daphnia</taxon>
    </lineage>
</organism>
<gene>
    <name evidence="2" type="ORF">DAPPUDRAFT_119069</name>
</gene>
<dbReference type="EMBL" id="GL733027">
    <property type="protein sequence ID" value="EFX63604.1"/>
    <property type="molecule type" value="Genomic_DNA"/>
</dbReference>